<protein>
    <submittedName>
        <fullName evidence="2">Uncharacterized protein</fullName>
    </submittedName>
</protein>
<organism evidence="2 3">
    <name type="scientific">Balaenoptera physalus</name>
    <name type="common">Fin whale</name>
    <name type="synonym">Balaena physalus</name>
    <dbReference type="NCBI Taxonomy" id="9770"/>
    <lineage>
        <taxon>Eukaryota</taxon>
        <taxon>Metazoa</taxon>
        <taxon>Chordata</taxon>
        <taxon>Craniata</taxon>
        <taxon>Vertebrata</taxon>
        <taxon>Euteleostomi</taxon>
        <taxon>Mammalia</taxon>
        <taxon>Eutheria</taxon>
        <taxon>Laurasiatheria</taxon>
        <taxon>Artiodactyla</taxon>
        <taxon>Whippomorpha</taxon>
        <taxon>Cetacea</taxon>
        <taxon>Mysticeti</taxon>
        <taxon>Balaenopteridae</taxon>
        <taxon>Balaenoptera</taxon>
    </lineage>
</organism>
<name>A0A6A1Q4W7_BALPH</name>
<keyword evidence="1" id="KW-0472">Membrane</keyword>
<dbReference type="OrthoDB" id="551896at2759"/>
<dbReference type="PANTHER" id="PTHR46441">
    <property type="entry name" value="TRANSMEMBRANE EPIDIDYMAL FAMILY MEMBER 3"/>
    <property type="match status" value="1"/>
</dbReference>
<sequence length="89" mass="9822">MQLSMLMYTPPSGQPWGGENPVDLAFRTICFCWHLALGAAIYGLCSLRHDRFSSWRKAPGAKYHLCPIGEGSEELEKLRAGAQLRDGGV</sequence>
<comment type="caution">
    <text evidence="2">The sequence shown here is derived from an EMBL/GenBank/DDBJ whole genome shotgun (WGS) entry which is preliminary data.</text>
</comment>
<keyword evidence="1" id="KW-1133">Transmembrane helix</keyword>
<proteinExistence type="predicted"/>
<evidence type="ECO:0000256" key="1">
    <source>
        <dbReference type="SAM" id="Phobius"/>
    </source>
</evidence>
<reference evidence="2 3" key="1">
    <citation type="journal article" date="2019" name="PLoS ONE">
        <title>Genomic analyses reveal an absence of contemporary introgressive admixture between fin whales and blue whales, despite known hybrids.</title>
        <authorList>
            <person name="Westbury M.V."/>
            <person name="Petersen B."/>
            <person name="Lorenzen E.D."/>
        </authorList>
    </citation>
    <scope>NUCLEOTIDE SEQUENCE [LARGE SCALE GENOMIC DNA]</scope>
    <source>
        <strain evidence="2">FinWhale-01</strain>
    </source>
</reference>
<dbReference type="PANTHER" id="PTHR46441:SF3">
    <property type="entry name" value="TRANSMEMBRANE EPIDIDYMAL FAMILY MEMBER 3"/>
    <property type="match status" value="1"/>
</dbReference>
<feature type="transmembrane region" description="Helical" evidence="1">
    <location>
        <begin position="24"/>
        <end position="47"/>
    </location>
</feature>
<evidence type="ECO:0000313" key="2">
    <source>
        <dbReference type="EMBL" id="KAB0401181.1"/>
    </source>
</evidence>
<keyword evidence="1" id="KW-0812">Transmembrane</keyword>
<dbReference type="Proteomes" id="UP000437017">
    <property type="component" value="Unassembled WGS sequence"/>
</dbReference>
<dbReference type="AlphaFoldDB" id="A0A6A1Q4W7"/>
<keyword evidence="3" id="KW-1185">Reference proteome</keyword>
<gene>
    <name evidence="2" type="ORF">E2I00_002973</name>
</gene>
<dbReference type="EMBL" id="SGJD01001252">
    <property type="protein sequence ID" value="KAB0401181.1"/>
    <property type="molecule type" value="Genomic_DNA"/>
</dbReference>
<accession>A0A6A1Q4W7</accession>
<evidence type="ECO:0000313" key="3">
    <source>
        <dbReference type="Proteomes" id="UP000437017"/>
    </source>
</evidence>